<evidence type="ECO:0000313" key="2">
    <source>
        <dbReference type="Proteomes" id="UP000620327"/>
    </source>
</evidence>
<accession>A0A923S9M7</accession>
<organism evidence="1 2">
    <name type="scientific">Dysosmobacter segnis</name>
    <dbReference type="NCBI Taxonomy" id="2763042"/>
    <lineage>
        <taxon>Bacteria</taxon>
        <taxon>Bacillati</taxon>
        <taxon>Bacillota</taxon>
        <taxon>Clostridia</taxon>
        <taxon>Eubacteriales</taxon>
        <taxon>Oscillospiraceae</taxon>
        <taxon>Dysosmobacter</taxon>
    </lineage>
</organism>
<dbReference type="RefSeq" id="WP_187013579.1">
    <property type="nucleotide sequence ID" value="NZ_JACOQI010000002.1"/>
</dbReference>
<keyword evidence="1" id="KW-0238">DNA-binding</keyword>
<evidence type="ECO:0000313" key="1">
    <source>
        <dbReference type="EMBL" id="MBC5769192.1"/>
    </source>
</evidence>
<dbReference type="EMBL" id="JACOQI010000002">
    <property type="protein sequence ID" value="MBC5769192.1"/>
    <property type="molecule type" value="Genomic_DNA"/>
</dbReference>
<keyword evidence="2" id="KW-1185">Reference proteome</keyword>
<gene>
    <name evidence="1" type="ORF">H8Z83_02380</name>
</gene>
<comment type="caution">
    <text evidence="1">The sequence shown here is derived from an EMBL/GenBank/DDBJ whole genome shotgun (WGS) entry which is preliminary data.</text>
</comment>
<dbReference type="AlphaFoldDB" id="A0A923S9M7"/>
<reference evidence="1" key="1">
    <citation type="submission" date="2020-08" db="EMBL/GenBank/DDBJ databases">
        <title>Genome public.</title>
        <authorList>
            <person name="Liu C."/>
            <person name="Sun Q."/>
        </authorList>
    </citation>
    <scope>NUCLEOTIDE SEQUENCE</scope>
    <source>
        <strain evidence="1">BX15</strain>
    </source>
</reference>
<name>A0A923S9M7_9FIRM</name>
<dbReference type="GO" id="GO:0003677">
    <property type="term" value="F:DNA binding"/>
    <property type="evidence" value="ECO:0007669"/>
    <property type="project" value="UniProtKB-KW"/>
</dbReference>
<proteinExistence type="predicted"/>
<sequence length="182" mass="20239">MLHEERTANILINKAGGNAGPDAKGYRVALPSAWMKALGISEGSRTVTLQFDGESITIRRPAVSDYDVFLANARSSAHALMILYYYDGNKLCTKICADQTTHQLAIENEVSSPLSTAFGVNRKPTWDDLQTFLKDRCVPQERDGLKYYLSDLGLDCYDPLAIIRKTEGRMAEDSCWIKIVEG</sequence>
<protein>
    <submittedName>
        <fullName evidence="1">AbrB/MazE/SpoVT family DNA-binding domain-containing protein</fullName>
    </submittedName>
</protein>
<dbReference type="Proteomes" id="UP000620327">
    <property type="component" value="Unassembled WGS sequence"/>
</dbReference>